<dbReference type="InterPro" id="IPR007110">
    <property type="entry name" value="Ig-like_dom"/>
</dbReference>
<feature type="non-terminal residue" evidence="2">
    <location>
        <position position="1"/>
    </location>
</feature>
<dbReference type="AlphaFoldDB" id="A0ABD0J6G9"/>
<feature type="domain" description="Ig-like" evidence="1">
    <location>
        <begin position="104"/>
        <end position="193"/>
    </location>
</feature>
<dbReference type="Proteomes" id="UP001519460">
    <property type="component" value="Unassembled WGS sequence"/>
</dbReference>
<organism evidence="2 3">
    <name type="scientific">Batillaria attramentaria</name>
    <dbReference type="NCBI Taxonomy" id="370345"/>
    <lineage>
        <taxon>Eukaryota</taxon>
        <taxon>Metazoa</taxon>
        <taxon>Spiralia</taxon>
        <taxon>Lophotrochozoa</taxon>
        <taxon>Mollusca</taxon>
        <taxon>Gastropoda</taxon>
        <taxon>Caenogastropoda</taxon>
        <taxon>Sorbeoconcha</taxon>
        <taxon>Cerithioidea</taxon>
        <taxon>Batillariidae</taxon>
        <taxon>Batillaria</taxon>
    </lineage>
</organism>
<name>A0ABD0J6G9_9CAEN</name>
<proteinExistence type="predicted"/>
<feature type="non-terminal residue" evidence="2">
    <location>
        <position position="230"/>
    </location>
</feature>
<sequence length="230" mass="25294">ASGFRWTDNVTTELSTCVGEPAEIQWNYELDGNTENFISISWHFQAKGENQDLMTERPQDFKFGRTALESNETAALTLISAVLSDAGTYSVNVKYMRATTADAPSTSDGSLRSTLNDKPVKIQTGDTSAWRIKLSCGTFTSLGYPPVNVKWTTPSGETLPSTSYENGVFHLIPDHMETGEFICQIDPKEPAVACLDNTSTLHQTASLFVDGIDVRLSLLEARDADLEERI</sequence>
<keyword evidence="3" id="KW-1185">Reference proteome</keyword>
<evidence type="ECO:0000313" key="3">
    <source>
        <dbReference type="Proteomes" id="UP001519460"/>
    </source>
</evidence>
<evidence type="ECO:0000313" key="2">
    <source>
        <dbReference type="EMBL" id="KAK7463232.1"/>
    </source>
</evidence>
<protein>
    <recommendedName>
        <fullName evidence="1">Ig-like domain-containing protein</fullName>
    </recommendedName>
</protein>
<dbReference type="InterPro" id="IPR013783">
    <property type="entry name" value="Ig-like_fold"/>
</dbReference>
<accession>A0ABD0J6G9</accession>
<dbReference type="PROSITE" id="PS50835">
    <property type="entry name" value="IG_LIKE"/>
    <property type="match status" value="1"/>
</dbReference>
<comment type="caution">
    <text evidence="2">The sequence shown here is derived from an EMBL/GenBank/DDBJ whole genome shotgun (WGS) entry which is preliminary data.</text>
</comment>
<dbReference type="Gene3D" id="2.60.40.10">
    <property type="entry name" value="Immunoglobulins"/>
    <property type="match status" value="1"/>
</dbReference>
<gene>
    <name evidence="2" type="ORF">BaRGS_00038193</name>
</gene>
<reference evidence="2 3" key="1">
    <citation type="journal article" date="2023" name="Sci. Data">
        <title>Genome assembly of the Korean intertidal mud-creeper Batillaria attramentaria.</title>
        <authorList>
            <person name="Patra A.K."/>
            <person name="Ho P.T."/>
            <person name="Jun S."/>
            <person name="Lee S.J."/>
            <person name="Kim Y."/>
            <person name="Won Y.J."/>
        </authorList>
    </citation>
    <scope>NUCLEOTIDE SEQUENCE [LARGE SCALE GENOMIC DNA]</scope>
    <source>
        <strain evidence="2">Wonlab-2016</strain>
    </source>
</reference>
<dbReference type="EMBL" id="JACVVK020000605">
    <property type="protein sequence ID" value="KAK7463232.1"/>
    <property type="molecule type" value="Genomic_DNA"/>
</dbReference>
<evidence type="ECO:0000259" key="1">
    <source>
        <dbReference type="PROSITE" id="PS50835"/>
    </source>
</evidence>